<keyword evidence="8" id="KW-1185">Reference proteome</keyword>
<reference evidence="7 8" key="1">
    <citation type="journal article" date="2012" name="J. Bacteriol.">
        <title>Complete genome sequences of Methylophaga sp. strain JAM1 and Methylophaga sp. strain JAM7.</title>
        <authorList>
            <person name="Villeneuve C."/>
            <person name="Martineau C."/>
            <person name="Mauffrey F."/>
            <person name="Villemur R."/>
        </authorList>
    </citation>
    <scope>NUCLEOTIDE SEQUENCE [LARGE SCALE GENOMIC DNA]</scope>
    <source>
        <strain evidence="7 8">JAM7</strain>
    </source>
</reference>
<dbReference type="Pfam" id="PF01121">
    <property type="entry name" value="CoaE"/>
    <property type="match status" value="1"/>
</dbReference>
<evidence type="ECO:0000313" key="7">
    <source>
        <dbReference type="EMBL" id="AFJ03361.1"/>
    </source>
</evidence>
<evidence type="ECO:0000256" key="5">
    <source>
        <dbReference type="HAMAP-Rule" id="MF_00376"/>
    </source>
</evidence>
<dbReference type="eggNOG" id="COG0237">
    <property type="taxonomic scope" value="Bacteria"/>
</dbReference>
<dbReference type="PATRIC" id="fig|754477.3.peg.2192"/>
<dbReference type="PANTHER" id="PTHR10695">
    <property type="entry name" value="DEPHOSPHO-COA KINASE-RELATED"/>
    <property type="match status" value="1"/>
</dbReference>
<dbReference type="NCBIfam" id="TIGR00152">
    <property type="entry name" value="dephospho-CoA kinase"/>
    <property type="match status" value="1"/>
</dbReference>
<comment type="catalytic activity">
    <reaction evidence="5">
        <text>3'-dephospho-CoA + ATP = ADP + CoA + H(+)</text>
        <dbReference type="Rhea" id="RHEA:18245"/>
        <dbReference type="ChEBI" id="CHEBI:15378"/>
        <dbReference type="ChEBI" id="CHEBI:30616"/>
        <dbReference type="ChEBI" id="CHEBI:57287"/>
        <dbReference type="ChEBI" id="CHEBI:57328"/>
        <dbReference type="ChEBI" id="CHEBI:456216"/>
        <dbReference type="EC" id="2.7.1.24"/>
    </reaction>
</comment>
<organism evidence="7 8">
    <name type="scientific">Methylophaga frappieri (strain ATCC BAA-2434 / DSM 25690 / JAM7)</name>
    <dbReference type="NCBI Taxonomy" id="754477"/>
    <lineage>
        <taxon>Bacteria</taxon>
        <taxon>Pseudomonadati</taxon>
        <taxon>Pseudomonadota</taxon>
        <taxon>Gammaproteobacteria</taxon>
        <taxon>Thiotrichales</taxon>
        <taxon>Piscirickettsiaceae</taxon>
        <taxon>Methylophaga</taxon>
    </lineage>
</organism>
<dbReference type="GO" id="GO:0004140">
    <property type="term" value="F:dephospho-CoA kinase activity"/>
    <property type="evidence" value="ECO:0007669"/>
    <property type="project" value="UniProtKB-UniRule"/>
</dbReference>
<keyword evidence="2 5" id="KW-0547">Nucleotide-binding</keyword>
<evidence type="ECO:0000256" key="3">
    <source>
        <dbReference type="ARBA" id="ARBA00022840"/>
    </source>
</evidence>
<dbReference type="EMBL" id="CP003380">
    <property type="protein sequence ID" value="AFJ03361.1"/>
    <property type="molecule type" value="Genomic_DNA"/>
</dbReference>
<evidence type="ECO:0000256" key="1">
    <source>
        <dbReference type="ARBA" id="ARBA00009018"/>
    </source>
</evidence>
<evidence type="ECO:0000313" key="8">
    <source>
        <dbReference type="Proteomes" id="UP000009145"/>
    </source>
</evidence>
<dbReference type="SUPFAM" id="SSF52540">
    <property type="entry name" value="P-loop containing nucleoside triphosphate hydrolases"/>
    <property type="match status" value="1"/>
</dbReference>
<dbReference type="InterPro" id="IPR001977">
    <property type="entry name" value="Depp_CoAkinase"/>
</dbReference>
<dbReference type="STRING" id="754477.Q7C_2225"/>
<dbReference type="PROSITE" id="PS51219">
    <property type="entry name" value="DPCK"/>
    <property type="match status" value="1"/>
</dbReference>
<dbReference type="GO" id="GO:0005737">
    <property type="term" value="C:cytoplasm"/>
    <property type="evidence" value="ECO:0007669"/>
    <property type="project" value="UniProtKB-SubCell"/>
</dbReference>
<evidence type="ECO:0000256" key="4">
    <source>
        <dbReference type="ARBA" id="ARBA00022993"/>
    </source>
</evidence>
<sequence>MLRVGLTGGAASGKSTVCKLLAEGGAKIIDADRLAKELSAPDQPAWRSILQTFGNQYALDDGQLDRKALRELIFTDEAARSKLEQILHPPIRKAIIAQMHNATADLVVIAVPLLIEAQMQDLFDRILVITADDKVKQQRLQQRDAISPQLARQILNAQIDEQRRLHYADDIIDNNHSQHALASQVEMLLKVYRQHCHFNKPAQ</sequence>
<dbReference type="Proteomes" id="UP000009145">
    <property type="component" value="Chromosome"/>
</dbReference>
<dbReference type="HOGENOM" id="CLU_057180_1_2_6"/>
<proteinExistence type="inferred from homology"/>
<dbReference type="GO" id="GO:0015937">
    <property type="term" value="P:coenzyme A biosynthetic process"/>
    <property type="evidence" value="ECO:0007669"/>
    <property type="project" value="UniProtKB-UniRule"/>
</dbReference>
<comment type="similarity">
    <text evidence="1 5">Belongs to the CoaE family.</text>
</comment>
<keyword evidence="4 5" id="KW-0173">Coenzyme A biosynthesis</keyword>
<evidence type="ECO:0000256" key="6">
    <source>
        <dbReference type="NCBIfam" id="TIGR00152"/>
    </source>
</evidence>
<feature type="binding site" evidence="5">
    <location>
        <begin position="11"/>
        <end position="16"/>
    </location>
    <ligand>
        <name>ATP</name>
        <dbReference type="ChEBI" id="CHEBI:30616"/>
    </ligand>
</feature>
<keyword evidence="5 7" id="KW-0808">Transferase</keyword>
<comment type="pathway">
    <text evidence="5">Cofactor biosynthesis; coenzyme A biosynthesis; CoA from (R)-pantothenate: step 5/5.</text>
</comment>
<dbReference type="CDD" id="cd02022">
    <property type="entry name" value="DPCK"/>
    <property type="match status" value="1"/>
</dbReference>
<dbReference type="GO" id="GO:0005524">
    <property type="term" value="F:ATP binding"/>
    <property type="evidence" value="ECO:0007669"/>
    <property type="project" value="UniProtKB-UniRule"/>
</dbReference>
<dbReference type="KEGG" id="mec:Q7C_2225"/>
<evidence type="ECO:0000256" key="2">
    <source>
        <dbReference type="ARBA" id="ARBA00022741"/>
    </source>
</evidence>
<comment type="subcellular location">
    <subcellularLocation>
        <location evidence="5">Cytoplasm</location>
    </subcellularLocation>
</comment>
<gene>
    <name evidence="5" type="primary">coaE</name>
    <name evidence="7" type="ordered locus">Q7C_2225</name>
</gene>
<dbReference type="OrthoDB" id="9812943at2"/>
<dbReference type="Gene3D" id="3.40.50.300">
    <property type="entry name" value="P-loop containing nucleotide triphosphate hydrolases"/>
    <property type="match status" value="1"/>
</dbReference>
<dbReference type="AlphaFoldDB" id="I1YKB8"/>
<dbReference type="HAMAP" id="MF_00376">
    <property type="entry name" value="Dephospho_CoA_kinase"/>
    <property type="match status" value="1"/>
</dbReference>
<keyword evidence="3 5" id="KW-0067">ATP-binding</keyword>
<dbReference type="InterPro" id="IPR027417">
    <property type="entry name" value="P-loop_NTPase"/>
</dbReference>
<protein>
    <recommendedName>
        <fullName evidence="5 6">Dephospho-CoA kinase</fullName>
        <ecNumber evidence="5 6">2.7.1.24</ecNumber>
    </recommendedName>
    <alternativeName>
        <fullName evidence="5">Dephosphocoenzyme A kinase</fullName>
    </alternativeName>
</protein>
<comment type="function">
    <text evidence="5">Catalyzes the phosphorylation of the 3'-hydroxyl group of dephosphocoenzyme A to form coenzyme A.</text>
</comment>
<dbReference type="PANTHER" id="PTHR10695:SF46">
    <property type="entry name" value="BIFUNCTIONAL COENZYME A SYNTHASE-RELATED"/>
    <property type="match status" value="1"/>
</dbReference>
<dbReference type="EC" id="2.7.1.24" evidence="5 6"/>
<name>I1YKB8_METFJ</name>
<keyword evidence="5" id="KW-0963">Cytoplasm</keyword>
<accession>I1YKB8</accession>
<dbReference type="RefSeq" id="WP_014704780.1">
    <property type="nucleotide sequence ID" value="NC_017856.1"/>
</dbReference>
<keyword evidence="5 7" id="KW-0418">Kinase</keyword>
<dbReference type="UniPathway" id="UPA00241">
    <property type="reaction ID" value="UER00356"/>
</dbReference>